<accession>A0A0B7BN64</accession>
<sequence length="49" mass="5717">PTKFSNQEWRENIVFNGEEADFEATGHVSLRDFTNRLKLNSLCEEQVNC</sequence>
<dbReference type="EMBL" id="HACG01046926">
    <property type="protein sequence ID" value="CEK93791.1"/>
    <property type="molecule type" value="Transcribed_RNA"/>
</dbReference>
<dbReference type="AlphaFoldDB" id="A0A0B7BN64"/>
<gene>
    <name evidence="1" type="primary">ORF197290</name>
</gene>
<reference evidence="1" key="1">
    <citation type="submission" date="2014-12" db="EMBL/GenBank/DDBJ databases">
        <title>Insight into the proteome of Arion vulgaris.</title>
        <authorList>
            <person name="Aradska J."/>
            <person name="Bulat T."/>
            <person name="Smidak R."/>
            <person name="Sarate P."/>
            <person name="Gangsoo J."/>
            <person name="Sialana F."/>
            <person name="Bilban M."/>
            <person name="Lubec G."/>
        </authorList>
    </citation>
    <scope>NUCLEOTIDE SEQUENCE</scope>
    <source>
        <tissue evidence="1">Skin</tissue>
    </source>
</reference>
<evidence type="ECO:0000313" key="1">
    <source>
        <dbReference type="EMBL" id="CEK93791.1"/>
    </source>
</evidence>
<feature type="non-terminal residue" evidence="1">
    <location>
        <position position="1"/>
    </location>
</feature>
<organism evidence="1">
    <name type="scientific">Arion vulgaris</name>
    <dbReference type="NCBI Taxonomy" id="1028688"/>
    <lineage>
        <taxon>Eukaryota</taxon>
        <taxon>Metazoa</taxon>
        <taxon>Spiralia</taxon>
        <taxon>Lophotrochozoa</taxon>
        <taxon>Mollusca</taxon>
        <taxon>Gastropoda</taxon>
        <taxon>Heterobranchia</taxon>
        <taxon>Euthyneura</taxon>
        <taxon>Panpulmonata</taxon>
        <taxon>Eupulmonata</taxon>
        <taxon>Stylommatophora</taxon>
        <taxon>Helicina</taxon>
        <taxon>Arionoidea</taxon>
        <taxon>Arionidae</taxon>
        <taxon>Arion</taxon>
    </lineage>
</organism>
<proteinExistence type="predicted"/>
<name>A0A0B7BN64_9EUPU</name>
<protein>
    <submittedName>
        <fullName evidence="1">Uncharacterized protein</fullName>
    </submittedName>
</protein>